<keyword evidence="2 6" id="KW-0813">Transport</keyword>
<feature type="transmembrane region" description="Helical" evidence="6">
    <location>
        <begin position="375"/>
        <end position="399"/>
    </location>
</feature>
<dbReference type="SUPFAM" id="SSF118215">
    <property type="entry name" value="Proton glutamate symport protein"/>
    <property type="match status" value="2"/>
</dbReference>
<accession>A0A915F0S9</accession>
<evidence type="ECO:0000256" key="4">
    <source>
        <dbReference type="ARBA" id="ARBA00022989"/>
    </source>
</evidence>
<feature type="transmembrane region" description="Helical" evidence="6">
    <location>
        <begin position="220"/>
        <end position="237"/>
    </location>
</feature>
<feature type="transmembrane region" description="Helical" evidence="6">
    <location>
        <begin position="337"/>
        <end position="355"/>
    </location>
</feature>
<protein>
    <recommendedName>
        <fullName evidence="6">Amino acid transporter</fullName>
    </recommendedName>
</protein>
<dbReference type="GO" id="GO:0005313">
    <property type="term" value="F:L-glutamate transmembrane transporter activity"/>
    <property type="evidence" value="ECO:0007669"/>
    <property type="project" value="TreeGrafter"/>
</dbReference>
<feature type="transmembrane region" description="Helical" evidence="6">
    <location>
        <begin position="150"/>
        <end position="169"/>
    </location>
</feature>
<dbReference type="InterPro" id="IPR001991">
    <property type="entry name" value="Na-dicarboxylate_symporter"/>
</dbReference>
<dbReference type="PANTHER" id="PTHR11958:SF63">
    <property type="entry name" value="AMINO ACID TRANSPORTER"/>
    <property type="match status" value="1"/>
</dbReference>
<evidence type="ECO:0000256" key="1">
    <source>
        <dbReference type="ARBA" id="ARBA00004141"/>
    </source>
</evidence>
<comment type="similarity">
    <text evidence="6">Belongs to the dicarboxylate/amino acid:cation symporter (DAACS) (TC 2.A.23) family.</text>
</comment>
<dbReference type="Gene3D" id="1.10.3860.10">
    <property type="entry name" value="Sodium:dicarboxylate symporter"/>
    <property type="match status" value="1"/>
</dbReference>
<feature type="transmembrane region" description="Helical" evidence="6">
    <location>
        <begin position="83"/>
        <end position="109"/>
    </location>
</feature>
<comment type="caution">
    <text evidence="6">Lacks conserved residue(s) required for the propagation of feature annotation.</text>
</comment>
<feature type="transmembrane region" description="Helical" evidence="6">
    <location>
        <begin position="406"/>
        <end position="426"/>
    </location>
</feature>
<name>A0A915F0S9_9CEST</name>
<dbReference type="WBParaSite" id="maker-E.canG7_contigs_8991-snap-gene-1.56-mRNA-1">
    <property type="protein sequence ID" value="maker-E.canG7_contigs_8991-snap-gene-1.56-mRNA-1"/>
    <property type="gene ID" value="EcG7_00897"/>
</dbReference>
<evidence type="ECO:0000313" key="8">
    <source>
        <dbReference type="WBParaSite" id="maker-E.canG7_contigs_8991-snap-gene-1.56-mRNA-1"/>
    </source>
</evidence>
<feature type="transmembrane region" description="Helical" evidence="6">
    <location>
        <begin position="432"/>
        <end position="456"/>
    </location>
</feature>
<keyword evidence="6" id="KW-0769">Symport</keyword>
<dbReference type="PRINTS" id="PR00173">
    <property type="entry name" value="EDTRNSPORT"/>
</dbReference>
<dbReference type="GO" id="GO:0005886">
    <property type="term" value="C:plasma membrane"/>
    <property type="evidence" value="ECO:0007669"/>
    <property type="project" value="TreeGrafter"/>
</dbReference>
<dbReference type="Pfam" id="PF00375">
    <property type="entry name" value="SDF"/>
    <property type="match status" value="2"/>
</dbReference>
<dbReference type="InterPro" id="IPR050746">
    <property type="entry name" value="DAACS"/>
</dbReference>
<feature type="transmembrane region" description="Helical" evidence="6">
    <location>
        <begin position="12"/>
        <end position="31"/>
    </location>
</feature>
<comment type="subcellular location">
    <subcellularLocation>
        <location evidence="1 6">Membrane</location>
        <topology evidence="1 6">Multi-pass membrane protein</topology>
    </subcellularLocation>
</comment>
<keyword evidence="7" id="KW-1185">Reference proteome</keyword>
<dbReference type="Proteomes" id="UP000887562">
    <property type="component" value="Unplaced"/>
</dbReference>
<evidence type="ECO:0000256" key="5">
    <source>
        <dbReference type="ARBA" id="ARBA00023136"/>
    </source>
</evidence>
<feature type="transmembrane region" description="Helical" evidence="6">
    <location>
        <begin position="258"/>
        <end position="289"/>
    </location>
</feature>
<keyword evidence="5 6" id="KW-0472">Membrane</keyword>
<evidence type="ECO:0000313" key="7">
    <source>
        <dbReference type="Proteomes" id="UP000887562"/>
    </source>
</evidence>
<dbReference type="GO" id="GO:0015175">
    <property type="term" value="F:neutral L-amino acid transmembrane transporter activity"/>
    <property type="evidence" value="ECO:0007669"/>
    <property type="project" value="TreeGrafter"/>
</dbReference>
<dbReference type="InterPro" id="IPR036458">
    <property type="entry name" value="Na:dicarbo_symporter_sf"/>
</dbReference>
<feature type="transmembrane region" description="Helical" evidence="6">
    <location>
        <begin position="301"/>
        <end position="325"/>
    </location>
</feature>
<reference evidence="8" key="1">
    <citation type="submission" date="2022-11" db="UniProtKB">
        <authorList>
            <consortium name="WormBaseParasite"/>
        </authorList>
    </citation>
    <scope>IDENTIFICATION</scope>
</reference>
<dbReference type="GO" id="GO:0015501">
    <property type="term" value="F:glutamate:sodium symporter activity"/>
    <property type="evidence" value="ECO:0007669"/>
    <property type="project" value="TreeGrafter"/>
</dbReference>
<feature type="transmembrane region" description="Helical" evidence="6">
    <location>
        <begin position="181"/>
        <end position="200"/>
    </location>
</feature>
<organism evidence="7 8">
    <name type="scientific">Echinococcus canadensis</name>
    <dbReference type="NCBI Taxonomy" id="519352"/>
    <lineage>
        <taxon>Eukaryota</taxon>
        <taxon>Metazoa</taxon>
        <taxon>Spiralia</taxon>
        <taxon>Lophotrochozoa</taxon>
        <taxon>Platyhelminthes</taxon>
        <taxon>Cestoda</taxon>
        <taxon>Eucestoda</taxon>
        <taxon>Cyclophyllidea</taxon>
        <taxon>Taeniidae</taxon>
        <taxon>Echinococcus</taxon>
        <taxon>Echinococcus canadensis group</taxon>
    </lineage>
</organism>
<evidence type="ECO:0000256" key="3">
    <source>
        <dbReference type="ARBA" id="ARBA00022692"/>
    </source>
</evidence>
<feature type="transmembrane region" description="Helical" evidence="6">
    <location>
        <begin position="51"/>
        <end position="71"/>
    </location>
</feature>
<dbReference type="AlphaFoldDB" id="A0A915F0S9"/>
<keyword evidence="4 6" id="KW-1133">Transmembrane helix</keyword>
<keyword evidence="3 6" id="KW-0812">Transmembrane</keyword>
<dbReference type="PANTHER" id="PTHR11958">
    <property type="entry name" value="SODIUM/DICARBOXYLATE SYMPORTER-RELATED"/>
    <property type="match status" value="1"/>
</dbReference>
<sequence>MPGKFRELLRNNLLVLLTVLAVVIGTVLGIILQKANPSGDVLLWVGMPGEIFIRLLKLTIIPLIVATVIIVTSTLNLKENGKISAVALAFITTSNVVAAICGTVASLLLKPGHLTSANTSITNQTFTSGTPPKASDIFADMLYNLFPDNVLGIALFQSRTSYVAAILGSGNETVQRAIQKVDSVNMLGLLFCSFVFGTVAGSSGEQGKAFLDFFKSISSIIFKIMNIFLRNFYVALLHRMSHKLANILLFKHGIPLDYSLLVGLLEFLLCCCFSFTPFGVCSMIAGPIAGLRDLSGTFSQLGLFMVTVIVALVAHMTIIFIIYAAFARFNPFRLLPYCFRTWLISITTLAPVVAIPDMYNASDTFGIDPKVSRFVVPLTAALKGDGSAAFLGASAIFIIQLTNTPITPAMIVIIILLSASAVFTIPNIPSSSLVILVTILASLGVAVNYVGLLFAIDWFMDRCRTTNLAVLHLYCVAFTHSICRGKLHRIENLNNAIEVMPTLVKRAGLEETTDENI</sequence>
<evidence type="ECO:0000256" key="6">
    <source>
        <dbReference type="RuleBase" id="RU361216"/>
    </source>
</evidence>
<evidence type="ECO:0000256" key="2">
    <source>
        <dbReference type="ARBA" id="ARBA00022448"/>
    </source>
</evidence>
<proteinExistence type="inferred from homology"/>